<dbReference type="Pfam" id="PF13426">
    <property type="entry name" value="PAS_9"/>
    <property type="match status" value="1"/>
</dbReference>
<dbReference type="InterPro" id="IPR003660">
    <property type="entry name" value="HAMP_dom"/>
</dbReference>
<dbReference type="PROSITE" id="PS50112">
    <property type="entry name" value="PAS"/>
    <property type="match status" value="1"/>
</dbReference>
<dbReference type="PRINTS" id="PR00344">
    <property type="entry name" value="BCTRLSENSOR"/>
</dbReference>
<sequence>MFKSIRWKFITVYFALVFIAMAIIGVFIIQSFQAHHLNVVRNRLNYMADSILSNIEKIPPDSSLKEEKEALQSIVERWSKGSFEELFVIDGYLDIIATDNPSFEGINAVSELDEDLIVEVLSGKKASSEKDDISQEKKTKNIVFPIKREGSTEIEGVLYLRSDLKDIYDSLDKSKKIMTQAVILALGITIILGYLIAKSITEPINDVTEKASLMAKGDFNQRVEVKSDDEIGKLAEMFNFLTDKLEITLGEISSEKSKMETILNYMADGLIAVYKNGRIIHANPKAMEMLGLSKETILQKKYDKLFEGLNDKLTLKYIMENNETLIGSETIIIDESIYTVDYAPFKDENNHIGGLVLVLKDVTKQQKLEKMRREFVANVSHELKTPLTSIKSYTETLLDGMLDDRTISEQFLKVVNSEADRMTRLVRDLLQLSNFDNNKTKFNIVNNDLVQLINQTVIKLGITAKNKNQRLEFVTDCEELITCFDFDRIEQVLLNIVSNAIKYTEDNGKISIYLEKKDYEALITVKDTGIGIPKEDLPRIFERFYRVDKARSRELGGTGLGLSIAKEIIEAHNGSIEINSEFNKGTEVKIRIPLQKSLCNTILNTV</sequence>
<dbReference type="RefSeq" id="WP_073148824.1">
    <property type="nucleotide sequence ID" value="NZ_FRAG01000016.1"/>
</dbReference>
<keyword evidence="4" id="KW-0597">Phosphoprotein</keyword>
<dbReference type="CDD" id="cd00082">
    <property type="entry name" value="HisKA"/>
    <property type="match status" value="1"/>
</dbReference>
<dbReference type="GO" id="GO:0000155">
    <property type="term" value="F:phosphorelay sensor kinase activity"/>
    <property type="evidence" value="ECO:0007669"/>
    <property type="project" value="InterPro"/>
</dbReference>
<dbReference type="InterPro" id="IPR050351">
    <property type="entry name" value="BphY/WalK/GraS-like"/>
</dbReference>
<keyword evidence="14" id="KW-1185">Reference proteome</keyword>
<evidence type="ECO:0000259" key="11">
    <source>
        <dbReference type="PROSITE" id="PS50112"/>
    </source>
</evidence>
<dbReference type="EC" id="2.7.13.3" evidence="3"/>
<evidence type="ECO:0000256" key="7">
    <source>
        <dbReference type="ARBA" id="ARBA00023012"/>
    </source>
</evidence>
<keyword evidence="9" id="KW-0812">Transmembrane</keyword>
<keyword evidence="9" id="KW-1133">Transmembrane helix</keyword>
<feature type="domain" description="HAMP" evidence="12">
    <location>
        <begin position="198"/>
        <end position="250"/>
    </location>
</feature>
<dbReference type="InterPro" id="IPR036097">
    <property type="entry name" value="HisK_dim/P_sf"/>
</dbReference>
<dbReference type="InterPro" id="IPR035965">
    <property type="entry name" value="PAS-like_dom_sf"/>
</dbReference>
<dbReference type="PANTHER" id="PTHR45453:SF1">
    <property type="entry name" value="PHOSPHATE REGULON SENSOR PROTEIN PHOR"/>
    <property type="match status" value="1"/>
</dbReference>
<dbReference type="SUPFAM" id="SSF47384">
    <property type="entry name" value="Homodimeric domain of signal transducing histidine kinase"/>
    <property type="match status" value="1"/>
</dbReference>
<protein>
    <recommendedName>
        <fullName evidence="3">histidine kinase</fullName>
        <ecNumber evidence="3">2.7.13.3</ecNumber>
    </recommendedName>
</protein>
<dbReference type="SUPFAM" id="SSF55874">
    <property type="entry name" value="ATPase domain of HSP90 chaperone/DNA topoisomerase II/histidine kinase"/>
    <property type="match status" value="1"/>
</dbReference>
<evidence type="ECO:0000256" key="5">
    <source>
        <dbReference type="ARBA" id="ARBA00022679"/>
    </source>
</evidence>
<comment type="catalytic activity">
    <reaction evidence="1">
        <text>ATP + protein L-histidine = ADP + protein N-phospho-L-histidine.</text>
        <dbReference type="EC" id="2.7.13.3"/>
    </reaction>
</comment>
<dbReference type="SMART" id="SM00388">
    <property type="entry name" value="HisKA"/>
    <property type="match status" value="1"/>
</dbReference>
<evidence type="ECO:0000256" key="3">
    <source>
        <dbReference type="ARBA" id="ARBA00012438"/>
    </source>
</evidence>
<evidence type="ECO:0000256" key="2">
    <source>
        <dbReference type="ARBA" id="ARBA00004370"/>
    </source>
</evidence>
<dbReference type="Gene3D" id="1.10.8.500">
    <property type="entry name" value="HAMP domain in histidine kinase"/>
    <property type="match status" value="1"/>
</dbReference>
<dbReference type="SUPFAM" id="SSF55785">
    <property type="entry name" value="PYP-like sensor domain (PAS domain)"/>
    <property type="match status" value="1"/>
</dbReference>
<accession>A0A1M6NBW2</accession>
<evidence type="ECO:0000256" key="4">
    <source>
        <dbReference type="ARBA" id="ARBA00022553"/>
    </source>
</evidence>
<evidence type="ECO:0000256" key="6">
    <source>
        <dbReference type="ARBA" id="ARBA00022777"/>
    </source>
</evidence>
<dbReference type="EMBL" id="FRAG01000016">
    <property type="protein sequence ID" value="SHJ93218.1"/>
    <property type="molecule type" value="Genomic_DNA"/>
</dbReference>
<dbReference type="InterPro" id="IPR004358">
    <property type="entry name" value="Sig_transdc_His_kin-like_C"/>
</dbReference>
<evidence type="ECO:0000256" key="8">
    <source>
        <dbReference type="ARBA" id="ARBA00023136"/>
    </source>
</evidence>
<dbReference type="GO" id="GO:0005886">
    <property type="term" value="C:plasma membrane"/>
    <property type="evidence" value="ECO:0007669"/>
    <property type="project" value="TreeGrafter"/>
</dbReference>
<evidence type="ECO:0000259" key="12">
    <source>
        <dbReference type="PROSITE" id="PS50885"/>
    </source>
</evidence>
<dbReference type="GO" id="GO:0016036">
    <property type="term" value="P:cellular response to phosphate starvation"/>
    <property type="evidence" value="ECO:0007669"/>
    <property type="project" value="TreeGrafter"/>
</dbReference>
<dbReference type="AlphaFoldDB" id="A0A1M6NBW2"/>
<evidence type="ECO:0000313" key="13">
    <source>
        <dbReference type="EMBL" id="SHJ93218.1"/>
    </source>
</evidence>
<evidence type="ECO:0000256" key="1">
    <source>
        <dbReference type="ARBA" id="ARBA00000085"/>
    </source>
</evidence>
<dbReference type="Gene3D" id="1.10.287.130">
    <property type="match status" value="1"/>
</dbReference>
<dbReference type="OrthoDB" id="9813151at2"/>
<dbReference type="InterPro" id="IPR003594">
    <property type="entry name" value="HATPase_dom"/>
</dbReference>
<feature type="transmembrane region" description="Helical" evidence="9">
    <location>
        <begin position="12"/>
        <end position="32"/>
    </location>
</feature>
<dbReference type="InterPro" id="IPR036890">
    <property type="entry name" value="HATPase_C_sf"/>
</dbReference>
<dbReference type="STRING" id="1121301.SAMN02745912_01662"/>
<dbReference type="Pfam" id="PF00672">
    <property type="entry name" value="HAMP"/>
    <property type="match status" value="1"/>
</dbReference>
<feature type="transmembrane region" description="Helical" evidence="9">
    <location>
        <begin position="177"/>
        <end position="197"/>
    </location>
</feature>
<dbReference type="CDD" id="cd06225">
    <property type="entry name" value="HAMP"/>
    <property type="match status" value="1"/>
</dbReference>
<keyword evidence="8 9" id="KW-0472">Membrane</keyword>
<dbReference type="PANTHER" id="PTHR45453">
    <property type="entry name" value="PHOSPHATE REGULON SENSOR PROTEIN PHOR"/>
    <property type="match status" value="1"/>
</dbReference>
<dbReference type="PROSITE" id="PS50885">
    <property type="entry name" value="HAMP"/>
    <property type="match status" value="1"/>
</dbReference>
<gene>
    <name evidence="13" type="ORF">SAMN02745912_01662</name>
</gene>
<dbReference type="NCBIfam" id="TIGR00229">
    <property type="entry name" value="sensory_box"/>
    <property type="match status" value="1"/>
</dbReference>
<keyword evidence="5" id="KW-0808">Transferase</keyword>
<dbReference type="Pfam" id="PF00512">
    <property type="entry name" value="HisKA"/>
    <property type="match status" value="1"/>
</dbReference>
<feature type="domain" description="Histidine kinase" evidence="10">
    <location>
        <begin position="378"/>
        <end position="596"/>
    </location>
</feature>
<reference evidence="13 14" key="1">
    <citation type="submission" date="2016-11" db="EMBL/GenBank/DDBJ databases">
        <authorList>
            <person name="Jaros S."/>
            <person name="Januszkiewicz K."/>
            <person name="Wedrychowicz H."/>
        </authorList>
    </citation>
    <scope>NUCLEOTIDE SEQUENCE [LARGE SCALE GENOMIC DNA]</scope>
    <source>
        <strain evidence="13 14">DSM 15212</strain>
    </source>
</reference>
<keyword evidence="7" id="KW-0902">Two-component regulatory system</keyword>
<dbReference type="InterPro" id="IPR003661">
    <property type="entry name" value="HisK_dim/P_dom"/>
</dbReference>
<dbReference type="Gene3D" id="3.30.565.10">
    <property type="entry name" value="Histidine kinase-like ATPase, C-terminal domain"/>
    <property type="match status" value="1"/>
</dbReference>
<dbReference type="Proteomes" id="UP000184465">
    <property type="component" value="Unassembled WGS sequence"/>
</dbReference>
<proteinExistence type="predicted"/>
<dbReference type="SMART" id="SM00091">
    <property type="entry name" value="PAS"/>
    <property type="match status" value="1"/>
</dbReference>
<dbReference type="FunFam" id="1.10.287.130:FF:000001">
    <property type="entry name" value="Two-component sensor histidine kinase"/>
    <property type="match status" value="1"/>
</dbReference>
<dbReference type="CDD" id="cd00075">
    <property type="entry name" value="HATPase"/>
    <property type="match status" value="1"/>
</dbReference>
<dbReference type="Gene3D" id="3.30.450.20">
    <property type="entry name" value="PAS domain"/>
    <property type="match status" value="2"/>
</dbReference>
<keyword evidence="6 13" id="KW-0418">Kinase</keyword>
<evidence type="ECO:0000256" key="9">
    <source>
        <dbReference type="SAM" id="Phobius"/>
    </source>
</evidence>
<dbReference type="PROSITE" id="PS50109">
    <property type="entry name" value="HIS_KIN"/>
    <property type="match status" value="1"/>
</dbReference>
<feature type="domain" description="PAS" evidence="11">
    <location>
        <begin position="255"/>
        <end position="307"/>
    </location>
</feature>
<dbReference type="GO" id="GO:0004721">
    <property type="term" value="F:phosphoprotein phosphatase activity"/>
    <property type="evidence" value="ECO:0007669"/>
    <property type="project" value="TreeGrafter"/>
</dbReference>
<organism evidence="13 14">
    <name type="scientific">Paramaledivibacter caminithermalis (strain DSM 15212 / CIP 107654 / DViRD3)</name>
    <name type="common">Clostridium caminithermale</name>
    <dbReference type="NCBI Taxonomy" id="1121301"/>
    <lineage>
        <taxon>Bacteria</taxon>
        <taxon>Bacillati</taxon>
        <taxon>Bacillota</taxon>
        <taxon>Clostridia</taxon>
        <taxon>Peptostreptococcales</taxon>
        <taxon>Caminicellaceae</taxon>
        <taxon>Paramaledivibacter</taxon>
    </lineage>
</organism>
<dbReference type="FunFam" id="3.30.565.10:FF:000006">
    <property type="entry name" value="Sensor histidine kinase WalK"/>
    <property type="match status" value="1"/>
</dbReference>
<evidence type="ECO:0000313" key="14">
    <source>
        <dbReference type="Proteomes" id="UP000184465"/>
    </source>
</evidence>
<dbReference type="InterPro" id="IPR000014">
    <property type="entry name" value="PAS"/>
</dbReference>
<dbReference type="SMART" id="SM00387">
    <property type="entry name" value="HATPase_c"/>
    <property type="match status" value="1"/>
</dbReference>
<dbReference type="InterPro" id="IPR005467">
    <property type="entry name" value="His_kinase_dom"/>
</dbReference>
<dbReference type="CDD" id="cd00130">
    <property type="entry name" value="PAS"/>
    <property type="match status" value="1"/>
</dbReference>
<dbReference type="Pfam" id="PF02518">
    <property type="entry name" value="HATPase_c"/>
    <property type="match status" value="1"/>
</dbReference>
<evidence type="ECO:0000259" key="10">
    <source>
        <dbReference type="PROSITE" id="PS50109"/>
    </source>
</evidence>
<dbReference type="SMART" id="SM00304">
    <property type="entry name" value="HAMP"/>
    <property type="match status" value="1"/>
</dbReference>
<dbReference type="SUPFAM" id="SSF158472">
    <property type="entry name" value="HAMP domain-like"/>
    <property type="match status" value="1"/>
</dbReference>
<name>A0A1M6NBW2_PARC5</name>
<comment type="subcellular location">
    <subcellularLocation>
        <location evidence="2">Membrane</location>
    </subcellularLocation>
</comment>